<feature type="compositionally biased region" description="Acidic residues" evidence="9">
    <location>
        <begin position="1"/>
        <end position="10"/>
    </location>
</feature>
<evidence type="ECO:0000256" key="4">
    <source>
        <dbReference type="ARBA" id="ARBA00022801"/>
    </source>
</evidence>
<evidence type="ECO:0000256" key="7">
    <source>
        <dbReference type="PROSITE-ProRule" id="PRU00047"/>
    </source>
</evidence>
<dbReference type="AlphaFoldDB" id="A0A818HF65"/>
<dbReference type="InterPro" id="IPR014001">
    <property type="entry name" value="Helicase_ATP-bd"/>
</dbReference>
<dbReference type="Gene3D" id="4.10.60.10">
    <property type="entry name" value="Zinc finger, CCHC-type"/>
    <property type="match status" value="1"/>
</dbReference>
<evidence type="ECO:0000256" key="2">
    <source>
        <dbReference type="ARBA" id="ARBA00012552"/>
    </source>
</evidence>
<dbReference type="InterPro" id="IPR001878">
    <property type="entry name" value="Znf_CCHC"/>
</dbReference>
<dbReference type="InterPro" id="IPR027417">
    <property type="entry name" value="P-loop_NTPase"/>
</dbReference>
<dbReference type="Pfam" id="PF00270">
    <property type="entry name" value="DEAD"/>
    <property type="match status" value="1"/>
</dbReference>
<reference evidence="14" key="1">
    <citation type="submission" date="2021-02" db="EMBL/GenBank/DDBJ databases">
        <authorList>
            <person name="Nowell W R."/>
        </authorList>
    </citation>
    <scope>NUCLEOTIDE SEQUENCE</scope>
</reference>
<feature type="domain" description="Helicase ATP-binding" evidence="11">
    <location>
        <begin position="478"/>
        <end position="661"/>
    </location>
</feature>
<proteinExistence type="inferred from homology"/>
<dbReference type="Proteomes" id="UP000663872">
    <property type="component" value="Unassembled WGS sequence"/>
</dbReference>
<dbReference type="PROSITE" id="PS51192">
    <property type="entry name" value="HELICASE_ATP_BIND_1"/>
    <property type="match status" value="1"/>
</dbReference>
<dbReference type="SUPFAM" id="SSF57756">
    <property type="entry name" value="Retrovirus zinc finger-like domains"/>
    <property type="match status" value="1"/>
</dbReference>
<dbReference type="InterPro" id="IPR001650">
    <property type="entry name" value="Helicase_C-like"/>
</dbReference>
<dbReference type="InterPro" id="IPR011545">
    <property type="entry name" value="DEAD/DEAH_box_helicase_dom"/>
</dbReference>
<dbReference type="InterPro" id="IPR014014">
    <property type="entry name" value="RNA_helicase_DEAD_Q_motif"/>
</dbReference>
<keyword evidence="6" id="KW-0067">ATP-binding</keyword>
<name>A0A818HF65_9BILA</name>
<dbReference type="SMART" id="SM00490">
    <property type="entry name" value="HELICc"/>
    <property type="match status" value="1"/>
</dbReference>
<keyword evidence="7" id="KW-0479">Metal-binding</keyword>
<comment type="caution">
    <text evidence="14">The sequence shown here is derived from an EMBL/GenBank/DDBJ whole genome shotgun (WGS) entry which is preliminary data.</text>
</comment>
<comment type="similarity">
    <text evidence="1">Belongs to the DEAD box helicase family. DDX4/VASA subfamily.</text>
</comment>
<dbReference type="Gene3D" id="3.40.50.300">
    <property type="entry name" value="P-loop containing nucleotide triphosphate hydrolases"/>
    <property type="match status" value="2"/>
</dbReference>
<feature type="region of interest" description="Disordered" evidence="9">
    <location>
        <begin position="1"/>
        <end position="403"/>
    </location>
</feature>
<feature type="compositionally biased region" description="Basic and acidic residues" evidence="9">
    <location>
        <begin position="354"/>
        <end position="366"/>
    </location>
</feature>
<dbReference type="GO" id="GO:0005524">
    <property type="term" value="F:ATP binding"/>
    <property type="evidence" value="ECO:0007669"/>
    <property type="project" value="UniProtKB-KW"/>
</dbReference>
<feature type="compositionally biased region" description="Gly residues" evidence="9">
    <location>
        <begin position="258"/>
        <end position="328"/>
    </location>
</feature>
<evidence type="ECO:0000259" key="13">
    <source>
        <dbReference type="PROSITE" id="PS51195"/>
    </source>
</evidence>
<dbReference type="EMBL" id="CAJNYT010002946">
    <property type="protein sequence ID" value="CAF3507637.1"/>
    <property type="molecule type" value="Genomic_DNA"/>
</dbReference>
<feature type="compositionally biased region" description="Low complexity" evidence="9">
    <location>
        <begin position="131"/>
        <end position="140"/>
    </location>
</feature>
<keyword evidence="7" id="KW-0863">Zinc-finger</keyword>
<feature type="domain" description="DEAD-box RNA helicase Q" evidence="13">
    <location>
        <begin position="447"/>
        <end position="475"/>
    </location>
</feature>
<dbReference type="GO" id="GO:0003724">
    <property type="term" value="F:RNA helicase activity"/>
    <property type="evidence" value="ECO:0007669"/>
    <property type="project" value="UniProtKB-EC"/>
</dbReference>
<organism evidence="14 15">
    <name type="scientific">Rotaria socialis</name>
    <dbReference type="NCBI Taxonomy" id="392032"/>
    <lineage>
        <taxon>Eukaryota</taxon>
        <taxon>Metazoa</taxon>
        <taxon>Spiralia</taxon>
        <taxon>Gnathifera</taxon>
        <taxon>Rotifera</taxon>
        <taxon>Eurotatoria</taxon>
        <taxon>Bdelloidea</taxon>
        <taxon>Philodinida</taxon>
        <taxon>Philodinidae</taxon>
        <taxon>Rotaria</taxon>
    </lineage>
</organism>
<dbReference type="GO" id="GO:0003676">
    <property type="term" value="F:nucleic acid binding"/>
    <property type="evidence" value="ECO:0007669"/>
    <property type="project" value="InterPro"/>
</dbReference>
<dbReference type="PANTHER" id="PTHR47958">
    <property type="entry name" value="ATP-DEPENDENT RNA HELICASE DBP3"/>
    <property type="match status" value="1"/>
</dbReference>
<feature type="short sequence motif" description="Q motif" evidence="8">
    <location>
        <begin position="447"/>
        <end position="475"/>
    </location>
</feature>
<sequence length="882" mass="95175">MIEETWDDDETPKTFQQPPIVQKLGIGRGKLSFPSNNDNETWDDDETPKTFQQPPIVQKLGIGRGKLSFPSNNDNEPAPTSKWNSGGSATATATSTIGSFSSFRNSNIENSKPNDDGNFGSRNTGNSFGARNGQSGFNNGSSGGFRSGNEGNSRACYNCKETGHMSRDCPEPRKDTRGGRGDFNSGDGGDRKPSFRSSDNGANTFRNTRNQNDNNDSKPNFTGWRGGAENNDSDDAPKRSTFDNNSSTRGGFTSASGSRGGRGGFTGGGDRGGFNSGGDRGGFSSGGDRGGFSSGGDRGGFTSGGRGGFSSGGDRGGFTSGGRGGFNGGDRDNRNNGMFSPIAVFLNSNQPGHQSRDCPEPKKSREGGGGGGTFFGGGRKNDKVSDDIFDQPGNRDGGNPVERYVPPPAPTSEADIFGEAVSKGENFGKYNRTQVRCTPEGKVKPIELYEEANLGTQVLSNIRRAHFDEPTTIQKYAIPCTRQQDDLMACAQTGSGKTAAFLLPIISNLLEYHADELSENHHPPAPLCLVISPTRELALQTEREARKFAYQTAIKPCSAVGGLDMFTVTDRLREGCHILSATTGRLKDMVEKGRISLKKVKYFVLDEADRMLDTGFEPDIRKLEDLGLPQKGERITLMFSATFPDEVQRLAKHFLRDDYVFLAVGILGGANEDISQTIELVQQANKKDRLFELLEANLKSERCLIFVETKRSADYIGALLSQRNFMSTTMHGDRTQRQRVEAVQQFTTGKCPILVATSVAARGLDFPLIGYVINYDLPDSSDFYIHRIGRTGRAGHLGKSISFFDPDRESDRTIAPELTLKLSEAGQEVPEFLKKYSESGSAFNRGALSAKNTDMRSGGFTHAQSVAPSGGTASAGGAEDWD</sequence>
<dbReference type="SMART" id="SM00343">
    <property type="entry name" value="ZnF_C2HC"/>
    <property type="match status" value="2"/>
</dbReference>
<evidence type="ECO:0000256" key="5">
    <source>
        <dbReference type="ARBA" id="ARBA00022806"/>
    </source>
</evidence>
<feature type="compositionally biased region" description="Gly residues" evidence="9">
    <location>
        <begin position="367"/>
        <end position="378"/>
    </location>
</feature>
<evidence type="ECO:0000256" key="3">
    <source>
        <dbReference type="ARBA" id="ARBA00022741"/>
    </source>
</evidence>
<evidence type="ECO:0000256" key="8">
    <source>
        <dbReference type="PROSITE-ProRule" id="PRU00552"/>
    </source>
</evidence>
<evidence type="ECO:0000313" key="15">
    <source>
        <dbReference type="Proteomes" id="UP000663872"/>
    </source>
</evidence>
<feature type="compositionally biased region" description="Polar residues" evidence="9">
    <location>
        <begin position="195"/>
        <end position="220"/>
    </location>
</feature>
<evidence type="ECO:0000313" key="14">
    <source>
        <dbReference type="EMBL" id="CAF3507637.1"/>
    </source>
</evidence>
<dbReference type="EC" id="3.6.4.13" evidence="2"/>
<dbReference type="CDD" id="cd18787">
    <property type="entry name" value="SF2_C_DEAD"/>
    <property type="match status" value="1"/>
</dbReference>
<evidence type="ECO:0000256" key="6">
    <source>
        <dbReference type="ARBA" id="ARBA00022840"/>
    </source>
</evidence>
<dbReference type="Pfam" id="PF00098">
    <property type="entry name" value="zf-CCHC"/>
    <property type="match status" value="1"/>
</dbReference>
<feature type="domain" description="CCHC-type" evidence="10">
    <location>
        <begin position="156"/>
        <end position="171"/>
    </location>
</feature>
<feature type="compositionally biased region" description="Polar residues" evidence="9">
    <location>
        <begin position="120"/>
        <end position="129"/>
    </location>
</feature>
<evidence type="ECO:0000259" key="12">
    <source>
        <dbReference type="PROSITE" id="PS51194"/>
    </source>
</evidence>
<feature type="compositionally biased region" description="Low complexity" evidence="9">
    <location>
        <begin position="85"/>
        <end position="103"/>
    </location>
</feature>
<dbReference type="InterPro" id="IPR000629">
    <property type="entry name" value="RNA-helicase_DEAD-box_CS"/>
</dbReference>
<feature type="compositionally biased region" description="Basic and acidic residues" evidence="9">
    <location>
        <begin position="161"/>
        <end position="180"/>
    </location>
</feature>
<dbReference type="InterPro" id="IPR036875">
    <property type="entry name" value="Znf_CCHC_sf"/>
</dbReference>
<dbReference type="PROSITE" id="PS50158">
    <property type="entry name" value="ZF_CCHC"/>
    <property type="match status" value="1"/>
</dbReference>
<keyword evidence="3" id="KW-0547">Nucleotide-binding</keyword>
<protein>
    <recommendedName>
        <fullName evidence="2">RNA helicase</fullName>
        <ecNumber evidence="2">3.6.4.13</ecNumber>
    </recommendedName>
</protein>
<keyword evidence="5" id="KW-0347">Helicase</keyword>
<dbReference type="GO" id="GO:0016787">
    <property type="term" value="F:hydrolase activity"/>
    <property type="evidence" value="ECO:0007669"/>
    <property type="project" value="UniProtKB-KW"/>
</dbReference>
<evidence type="ECO:0000256" key="9">
    <source>
        <dbReference type="SAM" id="MobiDB-lite"/>
    </source>
</evidence>
<dbReference type="FunFam" id="4.10.60.10:FF:000034">
    <property type="entry name" value="Universal minicircle sequence binding protein (UMSBP), putative"/>
    <property type="match status" value="1"/>
</dbReference>
<evidence type="ECO:0000256" key="1">
    <source>
        <dbReference type="ARBA" id="ARBA00010132"/>
    </source>
</evidence>
<dbReference type="PROSITE" id="PS51195">
    <property type="entry name" value="Q_MOTIF"/>
    <property type="match status" value="1"/>
</dbReference>
<evidence type="ECO:0000259" key="10">
    <source>
        <dbReference type="PROSITE" id="PS50158"/>
    </source>
</evidence>
<dbReference type="SUPFAM" id="SSF52540">
    <property type="entry name" value="P-loop containing nucleoside triphosphate hydrolases"/>
    <property type="match status" value="1"/>
</dbReference>
<dbReference type="SMART" id="SM00487">
    <property type="entry name" value="DEXDc"/>
    <property type="match status" value="1"/>
</dbReference>
<keyword evidence="4" id="KW-0378">Hydrolase</keyword>
<feature type="compositionally biased region" description="Low complexity" evidence="9">
    <location>
        <begin position="865"/>
        <end position="882"/>
    </location>
</feature>
<feature type="compositionally biased region" description="Low complexity" evidence="9">
    <location>
        <begin position="246"/>
        <end position="257"/>
    </location>
</feature>
<gene>
    <name evidence="14" type="ORF">GRG538_LOCUS17996</name>
</gene>
<dbReference type="PROSITE" id="PS00039">
    <property type="entry name" value="DEAD_ATP_HELICASE"/>
    <property type="match status" value="1"/>
</dbReference>
<feature type="region of interest" description="Disordered" evidence="9">
    <location>
        <begin position="854"/>
        <end position="882"/>
    </location>
</feature>
<dbReference type="PROSITE" id="PS51194">
    <property type="entry name" value="HELICASE_CTER"/>
    <property type="match status" value="1"/>
</dbReference>
<evidence type="ECO:0000259" key="11">
    <source>
        <dbReference type="PROSITE" id="PS51192"/>
    </source>
</evidence>
<dbReference type="GO" id="GO:0008270">
    <property type="term" value="F:zinc ion binding"/>
    <property type="evidence" value="ECO:0007669"/>
    <property type="project" value="UniProtKB-KW"/>
</dbReference>
<accession>A0A818HF65</accession>
<feature type="domain" description="Helicase C-terminal" evidence="12">
    <location>
        <begin position="686"/>
        <end position="837"/>
    </location>
</feature>
<keyword evidence="7" id="KW-0862">Zinc</keyword>
<dbReference type="FunFam" id="3.40.50.300:FF:000008">
    <property type="entry name" value="ATP-dependent RNA helicase RhlB"/>
    <property type="match status" value="1"/>
</dbReference>
<dbReference type="Pfam" id="PF00271">
    <property type="entry name" value="Helicase_C"/>
    <property type="match status" value="1"/>
</dbReference>